<dbReference type="GO" id="GO:0003677">
    <property type="term" value="F:DNA binding"/>
    <property type="evidence" value="ECO:0007669"/>
    <property type="project" value="InterPro"/>
</dbReference>
<dbReference type="Gene3D" id="2.170.11.10">
    <property type="entry name" value="DNA Topoisomerase I, domain 2"/>
    <property type="match status" value="1"/>
</dbReference>
<dbReference type="GO" id="GO:0005694">
    <property type="term" value="C:chromosome"/>
    <property type="evidence" value="ECO:0007669"/>
    <property type="project" value="InterPro"/>
</dbReference>
<gene>
    <name evidence="2" type="ORF">S01H4_37802</name>
</gene>
<comment type="caution">
    <text evidence="2">The sequence shown here is derived from an EMBL/GenBank/DDBJ whole genome shotgun (WGS) entry which is preliminary data.</text>
</comment>
<name>X1DCZ5_9ZZZZ</name>
<feature type="domain" description="DNA topoisomerase I DNA binding eukaryotic-type" evidence="1">
    <location>
        <begin position="3"/>
        <end position="193"/>
    </location>
</feature>
<sequence>MERLHHDGILILPRYEGRGLSIKVNGSEMRLTAEQEEMAFAWAKKLGTPYVEDPVFITNFHHDFFRKLGVEVQHSHIDYSEILTIVEKEREQKVNLSRDEKKKLAAQRKSMREANKEKYGYAWLDGSRAEISNYVAEPSSIFMGRGKHPLRGRWKEGPQAEDIVLNLSPEAPRLQGNWKEIIWNPNAMWIARW</sequence>
<feature type="non-terminal residue" evidence="2">
    <location>
        <position position="193"/>
    </location>
</feature>
<evidence type="ECO:0000259" key="1">
    <source>
        <dbReference type="Pfam" id="PF02919"/>
    </source>
</evidence>
<dbReference type="GO" id="GO:0006265">
    <property type="term" value="P:DNA topological change"/>
    <property type="evidence" value="ECO:0007669"/>
    <property type="project" value="InterPro"/>
</dbReference>
<dbReference type="InterPro" id="IPR013030">
    <property type="entry name" value="DNA_topo_DNA_db_N_dom2"/>
</dbReference>
<protein>
    <recommendedName>
        <fullName evidence="1">DNA topoisomerase I DNA binding eukaryotic-type domain-containing protein</fullName>
    </recommendedName>
</protein>
<dbReference type="InterPro" id="IPR036202">
    <property type="entry name" value="TopoI_DNA-bd_euk_N_sf"/>
</dbReference>
<proteinExistence type="predicted"/>
<dbReference type="Gene3D" id="1.10.10.41">
    <property type="entry name" value="Yeast DNA topoisomerase - domain 1"/>
    <property type="match status" value="1"/>
</dbReference>
<organism evidence="2">
    <name type="scientific">marine sediment metagenome</name>
    <dbReference type="NCBI Taxonomy" id="412755"/>
    <lineage>
        <taxon>unclassified sequences</taxon>
        <taxon>metagenomes</taxon>
        <taxon>ecological metagenomes</taxon>
    </lineage>
</organism>
<dbReference type="PANTHER" id="PTHR10290:SF3">
    <property type="entry name" value="DNA TOPOISOMERASE 1"/>
    <property type="match status" value="1"/>
</dbReference>
<dbReference type="InterPro" id="IPR051062">
    <property type="entry name" value="Topoisomerase_IB"/>
</dbReference>
<dbReference type="SUPFAM" id="SSF56741">
    <property type="entry name" value="Eukaryotic DNA topoisomerase I, N-terminal DNA-binding fragment"/>
    <property type="match status" value="1"/>
</dbReference>
<dbReference type="PANTHER" id="PTHR10290">
    <property type="entry name" value="DNA TOPOISOMERASE I"/>
    <property type="match status" value="1"/>
</dbReference>
<evidence type="ECO:0000313" key="2">
    <source>
        <dbReference type="EMBL" id="GAH02929.1"/>
    </source>
</evidence>
<dbReference type="InterPro" id="IPR008336">
    <property type="entry name" value="TopoI_DNA-bd_euk"/>
</dbReference>
<dbReference type="Pfam" id="PF02919">
    <property type="entry name" value="Topoisom_I_N"/>
    <property type="match status" value="1"/>
</dbReference>
<dbReference type="GO" id="GO:0003917">
    <property type="term" value="F:DNA topoisomerase type I (single strand cut, ATP-independent) activity"/>
    <property type="evidence" value="ECO:0007669"/>
    <property type="project" value="InterPro"/>
</dbReference>
<reference evidence="2" key="1">
    <citation type="journal article" date="2014" name="Front. Microbiol.">
        <title>High frequency of phylogenetically diverse reductive dehalogenase-homologous genes in deep subseafloor sedimentary metagenomes.</title>
        <authorList>
            <person name="Kawai M."/>
            <person name="Futagami T."/>
            <person name="Toyoda A."/>
            <person name="Takaki Y."/>
            <person name="Nishi S."/>
            <person name="Hori S."/>
            <person name="Arai W."/>
            <person name="Tsubouchi T."/>
            <person name="Morono Y."/>
            <person name="Uchiyama I."/>
            <person name="Ito T."/>
            <person name="Fujiyama A."/>
            <person name="Inagaki F."/>
            <person name="Takami H."/>
        </authorList>
    </citation>
    <scope>NUCLEOTIDE SEQUENCE</scope>
    <source>
        <strain evidence="2">Expedition CK06-06</strain>
    </source>
</reference>
<dbReference type="EMBL" id="BART01020333">
    <property type="protein sequence ID" value="GAH02929.1"/>
    <property type="molecule type" value="Genomic_DNA"/>
</dbReference>
<dbReference type="AlphaFoldDB" id="X1DCZ5"/>
<accession>X1DCZ5</accession>
<dbReference type="InterPro" id="IPR013034">
    <property type="entry name" value="DNA_topo_DNA_db_N_dom1"/>
</dbReference>